<organism evidence="3 4">
    <name type="scientific">Pyruvatibacter mobilis</name>
    <dbReference type="NCBI Taxonomy" id="1712261"/>
    <lineage>
        <taxon>Bacteria</taxon>
        <taxon>Pseudomonadati</taxon>
        <taxon>Pseudomonadota</taxon>
        <taxon>Alphaproteobacteria</taxon>
        <taxon>Hyphomicrobiales</taxon>
        <taxon>Parvibaculaceae</taxon>
        <taxon>Pyruvatibacter</taxon>
    </lineage>
</organism>
<comment type="caution">
    <text evidence="3">The sequence shown here is derived from an EMBL/GenBank/DDBJ whole genome shotgun (WGS) entry which is preliminary data.</text>
</comment>
<accession>A0A845Q878</accession>
<keyword evidence="3" id="KW-0808">Transferase</keyword>
<dbReference type="GO" id="GO:0016740">
    <property type="term" value="F:transferase activity"/>
    <property type="evidence" value="ECO:0007669"/>
    <property type="project" value="UniProtKB-KW"/>
</dbReference>
<dbReference type="GO" id="GO:0006751">
    <property type="term" value="P:glutathione catabolic process"/>
    <property type="evidence" value="ECO:0007669"/>
    <property type="project" value="InterPro"/>
</dbReference>
<dbReference type="PANTHER" id="PTHR12192:SF2">
    <property type="entry name" value="GLUTATHIONE-SPECIFIC GAMMA-GLUTAMYLCYCLOTRANSFERASE 2"/>
    <property type="match status" value="1"/>
</dbReference>
<dbReference type="SUPFAM" id="SSF110857">
    <property type="entry name" value="Gamma-glutamyl cyclotransferase-like"/>
    <property type="match status" value="1"/>
</dbReference>
<dbReference type="PANTHER" id="PTHR12192">
    <property type="entry name" value="CATION TRANSPORT PROTEIN CHAC-RELATED"/>
    <property type="match status" value="1"/>
</dbReference>
<dbReference type="GO" id="GO:0005737">
    <property type="term" value="C:cytoplasm"/>
    <property type="evidence" value="ECO:0007669"/>
    <property type="project" value="TreeGrafter"/>
</dbReference>
<dbReference type="InterPro" id="IPR006840">
    <property type="entry name" value="ChaC"/>
</dbReference>
<keyword evidence="4" id="KW-1185">Reference proteome</keyword>
<gene>
    <name evidence="3" type="ORF">GTQ45_01680</name>
</gene>
<dbReference type="GO" id="GO:0061928">
    <property type="term" value="F:glutathione specific gamma-glutamylcyclotransferase activity"/>
    <property type="evidence" value="ECO:0007669"/>
    <property type="project" value="UniProtKB-EC"/>
</dbReference>
<evidence type="ECO:0000313" key="3">
    <source>
        <dbReference type="EMBL" id="NBG94440.1"/>
    </source>
</evidence>
<sequence length="166" mass="18871">MWRPGFAYLEQHQARITGYHRGFCVYSYHHRGTPDRPGLVLGLTRGGSCRGMLYRVAAEQSDETIAYLREREQVTAVYREVWVGALRLSDGKRLPKVLTYVADPRHEQYAGALDMETQAGLIARSEGKSGRNPDYLASMVVHLRHMGIRDRGLEDLLKAVEQRLEA</sequence>
<proteinExistence type="predicted"/>
<reference evidence="3 4" key="1">
    <citation type="journal article" date="2016" name="Int. J. Syst. Evol. Microbiol.">
        <title>Pyruvatibacter mobilis gen. nov., sp. nov., a marine bacterium from the culture broth of Picochlorum sp. 122.</title>
        <authorList>
            <person name="Wang G."/>
            <person name="Tang M."/>
            <person name="Wu H."/>
            <person name="Dai S."/>
            <person name="Li T."/>
            <person name="Chen C."/>
            <person name="He H."/>
            <person name="Fan J."/>
            <person name="Xiang W."/>
            <person name="Li X."/>
        </authorList>
    </citation>
    <scope>NUCLEOTIDE SEQUENCE [LARGE SCALE GENOMIC DNA]</scope>
    <source>
        <strain evidence="3 4">GYP-11</strain>
    </source>
</reference>
<evidence type="ECO:0000313" key="4">
    <source>
        <dbReference type="Proteomes" id="UP000470384"/>
    </source>
</evidence>
<dbReference type="EMBL" id="WXYQ01000001">
    <property type="protein sequence ID" value="NBG94440.1"/>
    <property type="molecule type" value="Genomic_DNA"/>
</dbReference>
<keyword evidence="2" id="KW-0456">Lyase</keyword>
<protein>
    <recommendedName>
        <fullName evidence="1">glutathione-specific gamma-glutamylcyclotransferase</fullName>
        <ecNumber evidence="1">4.3.2.7</ecNumber>
    </recommendedName>
</protein>
<dbReference type="Proteomes" id="UP000470384">
    <property type="component" value="Unassembled WGS sequence"/>
</dbReference>
<name>A0A845Q878_9HYPH</name>
<dbReference type="AlphaFoldDB" id="A0A845Q878"/>
<dbReference type="InterPro" id="IPR013024">
    <property type="entry name" value="GGCT-like"/>
</dbReference>
<dbReference type="OrthoDB" id="9795692at2"/>
<evidence type="ECO:0000256" key="1">
    <source>
        <dbReference type="ARBA" id="ARBA00012344"/>
    </source>
</evidence>
<evidence type="ECO:0000256" key="2">
    <source>
        <dbReference type="ARBA" id="ARBA00023239"/>
    </source>
</evidence>
<dbReference type="Pfam" id="PF04752">
    <property type="entry name" value="ChaC"/>
    <property type="match status" value="1"/>
</dbReference>
<dbReference type="EC" id="4.3.2.7" evidence="1"/>
<dbReference type="CDD" id="cd06661">
    <property type="entry name" value="GGCT_like"/>
    <property type="match status" value="1"/>
</dbReference>
<dbReference type="Gene3D" id="3.10.490.10">
    <property type="entry name" value="Gamma-glutamyl cyclotransferase-like"/>
    <property type="match status" value="1"/>
</dbReference>
<dbReference type="InterPro" id="IPR036568">
    <property type="entry name" value="GGCT-like_sf"/>
</dbReference>